<reference evidence="2" key="1">
    <citation type="submission" date="2016-11" db="EMBL/GenBank/DDBJ databases">
        <authorList>
            <person name="Varghese N."/>
            <person name="Submissions S."/>
        </authorList>
    </citation>
    <scope>NUCLEOTIDE SEQUENCE [LARGE SCALE GENOMIC DNA]</scope>
    <source>
        <strain evidence="2">DSM 9756</strain>
    </source>
</reference>
<dbReference type="Pfam" id="PF13689">
    <property type="entry name" value="DUF4154"/>
    <property type="match status" value="1"/>
</dbReference>
<keyword evidence="2" id="KW-1185">Reference proteome</keyword>
<evidence type="ECO:0008006" key="3">
    <source>
        <dbReference type="Google" id="ProtNLM"/>
    </source>
</evidence>
<protein>
    <recommendedName>
        <fullName evidence="3">Transmembrane protein</fullName>
    </recommendedName>
</protein>
<dbReference type="STRING" id="1121391.SAMN02745206_01512"/>
<dbReference type="Proteomes" id="UP000184076">
    <property type="component" value="Unassembled WGS sequence"/>
</dbReference>
<sequence length="194" mass="21395">MGRSVLRLHGRRGFFRRPWAVWVTAVLILCASPIRGAYGDHGSLREEEVKAAFVFNFLKFVEWPEDRDGRSVVILCVQATSPLVDALVALDGKEIRGRPLRVEISGRPADLLQCHAVFLGSGVPTERIAAVLEGLRGQPVLTLGDAPGFCVQGGMIGLFKEGNKMRFNINLKEARAVRVKISSKLLQLARHVIE</sequence>
<organism evidence="1 2">
    <name type="scientific">Desulfacinum infernum DSM 9756</name>
    <dbReference type="NCBI Taxonomy" id="1121391"/>
    <lineage>
        <taxon>Bacteria</taxon>
        <taxon>Pseudomonadati</taxon>
        <taxon>Thermodesulfobacteriota</taxon>
        <taxon>Syntrophobacteria</taxon>
        <taxon>Syntrophobacterales</taxon>
        <taxon>Syntrophobacteraceae</taxon>
        <taxon>Desulfacinum</taxon>
    </lineage>
</organism>
<dbReference type="InterPro" id="IPR025293">
    <property type="entry name" value="YfiR/HmsC-like"/>
</dbReference>
<dbReference type="AlphaFoldDB" id="A0A1M4ZNB4"/>
<evidence type="ECO:0000313" key="2">
    <source>
        <dbReference type="Proteomes" id="UP000184076"/>
    </source>
</evidence>
<evidence type="ECO:0000313" key="1">
    <source>
        <dbReference type="EMBL" id="SHF19297.1"/>
    </source>
</evidence>
<name>A0A1M4ZNB4_9BACT</name>
<dbReference type="EMBL" id="FQVB01000012">
    <property type="protein sequence ID" value="SHF19297.1"/>
    <property type="molecule type" value="Genomic_DNA"/>
</dbReference>
<gene>
    <name evidence="1" type="ORF">SAMN02745206_01512</name>
</gene>
<proteinExistence type="predicted"/>
<accession>A0A1M4ZNB4</accession>